<dbReference type="Gene3D" id="1.20.1280.290">
    <property type="match status" value="2"/>
</dbReference>
<accession>A0A9P3GAG4</accession>
<dbReference type="OrthoDB" id="407617at2759"/>
<proteinExistence type="predicted"/>
<evidence type="ECO:0000313" key="7">
    <source>
        <dbReference type="Proteomes" id="UP000703269"/>
    </source>
</evidence>
<keyword evidence="4 5" id="KW-0472">Membrane</keyword>
<organism evidence="6 7">
    <name type="scientific">Phanerochaete sordida</name>
    <dbReference type="NCBI Taxonomy" id="48140"/>
    <lineage>
        <taxon>Eukaryota</taxon>
        <taxon>Fungi</taxon>
        <taxon>Dikarya</taxon>
        <taxon>Basidiomycota</taxon>
        <taxon>Agaricomycotina</taxon>
        <taxon>Agaricomycetes</taxon>
        <taxon>Polyporales</taxon>
        <taxon>Phanerochaetaceae</taxon>
        <taxon>Phanerochaete</taxon>
    </lineage>
</organism>
<feature type="transmembrane region" description="Helical" evidence="5">
    <location>
        <begin position="161"/>
        <end position="185"/>
    </location>
</feature>
<keyword evidence="3 5" id="KW-1133">Transmembrane helix</keyword>
<dbReference type="EMBL" id="BPQB01000020">
    <property type="protein sequence ID" value="GJE91281.1"/>
    <property type="molecule type" value="Genomic_DNA"/>
</dbReference>
<dbReference type="AlphaFoldDB" id="A0A9P3GAG4"/>
<keyword evidence="2 5" id="KW-0812">Transmembrane</keyword>
<dbReference type="PANTHER" id="PTHR16201">
    <property type="entry name" value="SEVEN TRANSMEMBRANE PROTEIN 1-RELATED"/>
    <property type="match status" value="1"/>
</dbReference>
<feature type="transmembrane region" description="Helical" evidence="5">
    <location>
        <begin position="98"/>
        <end position="119"/>
    </location>
</feature>
<feature type="transmembrane region" description="Helical" evidence="5">
    <location>
        <begin position="131"/>
        <end position="149"/>
    </location>
</feature>
<feature type="transmembrane region" description="Helical" evidence="5">
    <location>
        <begin position="12"/>
        <end position="30"/>
    </location>
</feature>
<comment type="subcellular location">
    <subcellularLocation>
        <location evidence="1">Membrane</location>
        <topology evidence="1">Multi-pass membrane protein</topology>
    </subcellularLocation>
</comment>
<evidence type="ECO:0000256" key="5">
    <source>
        <dbReference type="SAM" id="Phobius"/>
    </source>
</evidence>
<dbReference type="Pfam" id="PF04193">
    <property type="entry name" value="PQ-loop"/>
    <property type="match status" value="2"/>
</dbReference>
<dbReference type="Proteomes" id="UP000703269">
    <property type="component" value="Unassembled WGS sequence"/>
</dbReference>
<name>A0A9P3GAG4_9APHY</name>
<dbReference type="InterPro" id="IPR051415">
    <property type="entry name" value="LAAT-1"/>
</dbReference>
<dbReference type="GO" id="GO:0016020">
    <property type="term" value="C:membrane"/>
    <property type="evidence" value="ECO:0007669"/>
    <property type="project" value="UniProtKB-SubCell"/>
</dbReference>
<sequence length="264" mass="28654">MPLPTNAAAENVLGTIGTICWTVQLIPQVWKSWREKSTDGLSHWLVLVWGVAGAFLGVYVIVQKLSVPLIVQPQAFGVLSLISWAQCLYYDHGRSFKTAFAAFLGVLLVSGGFEAGMVYAVKPAYNAGNYAPVRFFGIFSSVIIALALLPQYYEIYRRREVVGISILFMVIDCSGGVFSTLSLVFAEKFDVIAGVTYSLVVVLDGIVLLLAAILNPRARRRRAREAAAEAIAASDNSPTMTITGGEYSDLEKKTCEEDLSLTAA</sequence>
<evidence type="ECO:0000256" key="3">
    <source>
        <dbReference type="ARBA" id="ARBA00022989"/>
    </source>
</evidence>
<evidence type="ECO:0000256" key="4">
    <source>
        <dbReference type="ARBA" id="ARBA00023136"/>
    </source>
</evidence>
<reference evidence="6 7" key="1">
    <citation type="submission" date="2021-08" db="EMBL/GenBank/DDBJ databases">
        <title>Draft Genome Sequence of Phanerochaete sordida strain YK-624.</title>
        <authorList>
            <person name="Mori T."/>
            <person name="Dohra H."/>
            <person name="Suzuki T."/>
            <person name="Kawagishi H."/>
            <person name="Hirai H."/>
        </authorList>
    </citation>
    <scope>NUCLEOTIDE SEQUENCE [LARGE SCALE GENOMIC DNA]</scope>
    <source>
        <strain evidence="6 7">YK-624</strain>
    </source>
</reference>
<evidence type="ECO:0000256" key="1">
    <source>
        <dbReference type="ARBA" id="ARBA00004141"/>
    </source>
</evidence>
<dbReference type="SMART" id="SM00679">
    <property type="entry name" value="CTNS"/>
    <property type="match status" value="2"/>
</dbReference>
<protein>
    <submittedName>
        <fullName evidence="6">PQ-loop repeat-containing protein</fullName>
    </submittedName>
</protein>
<feature type="transmembrane region" description="Helical" evidence="5">
    <location>
        <begin position="191"/>
        <end position="214"/>
    </location>
</feature>
<gene>
    <name evidence="6" type="ORF">PsYK624_074300</name>
</gene>
<dbReference type="PANTHER" id="PTHR16201:SF37">
    <property type="entry name" value="PQ-LOOP REPEAT-CONTAINING PROTEIN"/>
    <property type="match status" value="1"/>
</dbReference>
<evidence type="ECO:0000313" key="6">
    <source>
        <dbReference type="EMBL" id="GJE91281.1"/>
    </source>
</evidence>
<comment type="caution">
    <text evidence="6">The sequence shown here is derived from an EMBL/GenBank/DDBJ whole genome shotgun (WGS) entry which is preliminary data.</text>
</comment>
<evidence type="ECO:0000256" key="2">
    <source>
        <dbReference type="ARBA" id="ARBA00022692"/>
    </source>
</evidence>
<feature type="transmembrane region" description="Helical" evidence="5">
    <location>
        <begin position="42"/>
        <end position="62"/>
    </location>
</feature>
<dbReference type="InterPro" id="IPR006603">
    <property type="entry name" value="PQ-loop_rpt"/>
</dbReference>
<keyword evidence="7" id="KW-1185">Reference proteome</keyword>